<evidence type="ECO:0000256" key="7">
    <source>
        <dbReference type="ARBA" id="ARBA00023157"/>
    </source>
</evidence>
<comment type="caution">
    <text evidence="13">The sequence shown here is derived from an EMBL/GenBank/DDBJ whole genome shotgun (WGS) entry which is preliminary data.</text>
</comment>
<feature type="compositionally biased region" description="Polar residues" evidence="10">
    <location>
        <begin position="100"/>
        <end position="110"/>
    </location>
</feature>
<keyword evidence="6" id="KW-0531">Neurotransmitter degradation</keyword>
<evidence type="ECO:0000256" key="11">
    <source>
        <dbReference type="SAM" id="SignalP"/>
    </source>
</evidence>
<feature type="region of interest" description="Disordered" evidence="10">
    <location>
        <begin position="662"/>
        <end position="705"/>
    </location>
</feature>
<evidence type="ECO:0000259" key="12">
    <source>
        <dbReference type="Pfam" id="PF00135"/>
    </source>
</evidence>
<dbReference type="PROSITE" id="PS00941">
    <property type="entry name" value="CARBOXYLESTERASE_B_2"/>
    <property type="match status" value="1"/>
</dbReference>
<evidence type="ECO:0000256" key="2">
    <source>
        <dbReference type="ARBA" id="ARBA00013276"/>
    </source>
</evidence>
<name>A0ABP1RXE3_9HEXA</name>
<keyword evidence="11" id="KW-0732">Signal</keyword>
<comment type="similarity">
    <text evidence="1">Belongs to the type-B carboxylesterase/lipase family.</text>
</comment>
<evidence type="ECO:0000256" key="8">
    <source>
        <dbReference type="ARBA" id="ARBA00023180"/>
    </source>
</evidence>
<protein>
    <recommendedName>
        <fullName evidence="3">Acetylcholinesterase</fullName>
        <ecNumber evidence="2">3.1.1.7</ecNumber>
    </recommendedName>
</protein>
<feature type="compositionally biased region" description="Polar residues" evidence="10">
    <location>
        <begin position="766"/>
        <end position="782"/>
    </location>
</feature>
<keyword evidence="4" id="KW-0719">Serine esterase</keyword>
<feature type="compositionally biased region" description="Polar residues" evidence="10">
    <location>
        <begin position="37"/>
        <end position="46"/>
    </location>
</feature>
<dbReference type="Gene3D" id="3.40.50.1820">
    <property type="entry name" value="alpha/beta hydrolase"/>
    <property type="match status" value="1"/>
</dbReference>
<dbReference type="InterPro" id="IPR029058">
    <property type="entry name" value="AB_hydrolase_fold"/>
</dbReference>
<feature type="region of interest" description="Disordered" evidence="10">
    <location>
        <begin position="100"/>
        <end position="124"/>
    </location>
</feature>
<feature type="region of interest" description="Disordered" evidence="10">
    <location>
        <begin position="753"/>
        <end position="794"/>
    </location>
</feature>
<evidence type="ECO:0000256" key="5">
    <source>
        <dbReference type="ARBA" id="ARBA00022801"/>
    </source>
</evidence>
<dbReference type="InterPro" id="IPR019819">
    <property type="entry name" value="Carboxylesterase_B_CS"/>
</dbReference>
<dbReference type="InterPro" id="IPR000997">
    <property type="entry name" value="Cholinesterase"/>
</dbReference>
<feature type="region of interest" description="Disordered" evidence="10">
    <location>
        <begin position="21"/>
        <end position="59"/>
    </location>
</feature>
<keyword evidence="7" id="KW-1015">Disulfide bond</keyword>
<dbReference type="PANTHER" id="PTHR43918:SF13">
    <property type="entry name" value="ACETYLCHOLINESTERASE"/>
    <property type="match status" value="1"/>
</dbReference>
<gene>
    <name evidence="13" type="ORF">ODALV1_LOCUS27287</name>
</gene>
<evidence type="ECO:0000256" key="9">
    <source>
        <dbReference type="ARBA" id="ARBA00048484"/>
    </source>
</evidence>
<dbReference type="PANTHER" id="PTHR43918">
    <property type="entry name" value="ACETYLCHOLINESTERASE"/>
    <property type="match status" value="1"/>
</dbReference>
<feature type="domain" description="Carboxylesterase type B" evidence="12">
    <location>
        <begin position="133"/>
        <end position="649"/>
    </location>
</feature>
<evidence type="ECO:0000313" key="14">
    <source>
        <dbReference type="Proteomes" id="UP001642540"/>
    </source>
</evidence>
<evidence type="ECO:0000256" key="1">
    <source>
        <dbReference type="ARBA" id="ARBA00005964"/>
    </source>
</evidence>
<dbReference type="EMBL" id="CAXLJM020000122">
    <property type="protein sequence ID" value="CAL8138256.1"/>
    <property type="molecule type" value="Genomic_DNA"/>
</dbReference>
<dbReference type="Proteomes" id="UP001642540">
    <property type="component" value="Unassembled WGS sequence"/>
</dbReference>
<feature type="compositionally biased region" description="Polar residues" evidence="10">
    <location>
        <begin position="662"/>
        <end position="689"/>
    </location>
</feature>
<evidence type="ECO:0000256" key="4">
    <source>
        <dbReference type="ARBA" id="ARBA00022487"/>
    </source>
</evidence>
<keyword evidence="8" id="KW-0325">Glycoprotein</keyword>
<dbReference type="SUPFAM" id="SSF53474">
    <property type="entry name" value="alpha/beta-Hydrolases"/>
    <property type="match status" value="1"/>
</dbReference>
<sequence>MRGPLVLLVILVFSSCVCNSQGRRRTSRPPSGFGRQSEYSQNQYGQEQDYGDTGQSQDFQSSKNQLEYGSLQQNQVNNDDDGDIQQVSRDTEDFSELLQQSSQNQVNTEDNIPPKYTEASSEIVTTKTRPEAITPKGTFVGLKKNINGTDIYAFFGIAYAKPPVKNLRFRRPVAADKLTEPYDATHLPNACSQPVADIFGDFPGEEMWKPNTNISEDCLYVNIWVPAKVFEKKEEELEPVIFWIYGGGYFSGSASLDVYDGAVIAATQGLVVVSPQYRLGPFGFLYLGVEDAPGNMGLIDQTLALKWTRENIEYFGGDPNAVTAAGESCGSASVGFHLVSPLSKSYFKRGIMTSGLPTAKYAFKSPDEAKSRSLEFAKHAGCKSKDPKEIIECLRDVDAETLTHLQWKVYKGLLDFPFSPTVDGYFLTDHPDNVLKKGNAKRAELVLGTVRDEGTYFIIYHYLNYFSHTKPTSVPYDRFVDILNEIFEEYSETEREAIIDEYTNWENPEDGHANQRLIGEAIGDAIFLCPHRKFADDWANRGLSVYYYHFTERFSNNPWAKWMGVMHGDDIPLFFGDAVTDTSYSDGEKQMTHKFMNMVANFARMGIPSTKWERYTSEHPMYLDVNATIVTDASTHDQHGPRAEKCAFWNKFIPLLRSASEQCNNSPQSQQFGSLRQPQQQPQWNTNGQGIHGGQGFQSDNLHNNEVPYQFIPNPTHQPYCGPPAPHMPMYFAPPPNYYPPPQFHSQQYRESNGCNAPLAAPPPTAQSCQCTVQETSTTSAGQEVDDFRTPRPE</sequence>
<accession>A0ABP1RXE3</accession>
<feature type="signal peptide" evidence="11">
    <location>
        <begin position="1"/>
        <end position="22"/>
    </location>
</feature>
<evidence type="ECO:0000313" key="13">
    <source>
        <dbReference type="EMBL" id="CAL8138256.1"/>
    </source>
</evidence>
<evidence type="ECO:0000256" key="10">
    <source>
        <dbReference type="SAM" id="MobiDB-lite"/>
    </source>
</evidence>
<evidence type="ECO:0000256" key="6">
    <source>
        <dbReference type="ARBA" id="ARBA00022867"/>
    </source>
</evidence>
<keyword evidence="5" id="KW-0378">Hydrolase</keyword>
<comment type="catalytic activity">
    <reaction evidence="9">
        <text>acetylcholine + H2O = choline + acetate + H(+)</text>
        <dbReference type="Rhea" id="RHEA:17561"/>
        <dbReference type="ChEBI" id="CHEBI:15354"/>
        <dbReference type="ChEBI" id="CHEBI:15355"/>
        <dbReference type="ChEBI" id="CHEBI:15377"/>
        <dbReference type="ChEBI" id="CHEBI:15378"/>
        <dbReference type="ChEBI" id="CHEBI:30089"/>
        <dbReference type="EC" id="3.1.1.7"/>
    </reaction>
</comment>
<feature type="chain" id="PRO_5046610293" description="Acetylcholinesterase" evidence="11">
    <location>
        <begin position="23"/>
        <end position="794"/>
    </location>
</feature>
<dbReference type="PROSITE" id="PS51257">
    <property type="entry name" value="PROKAR_LIPOPROTEIN"/>
    <property type="match status" value="1"/>
</dbReference>
<dbReference type="PRINTS" id="PR00878">
    <property type="entry name" value="CHOLNESTRASE"/>
</dbReference>
<evidence type="ECO:0000256" key="3">
    <source>
        <dbReference type="ARBA" id="ARBA00020419"/>
    </source>
</evidence>
<keyword evidence="14" id="KW-1185">Reference proteome</keyword>
<dbReference type="InterPro" id="IPR002018">
    <property type="entry name" value="CarbesteraseB"/>
</dbReference>
<reference evidence="13 14" key="1">
    <citation type="submission" date="2024-08" db="EMBL/GenBank/DDBJ databases">
        <authorList>
            <person name="Cucini C."/>
            <person name="Frati F."/>
        </authorList>
    </citation>
    <scope>NUCLEOTIDE SEQUENCE [LARGE SCALE GENOMIC DNA]</scope>
</reference>
<dbReference type="Pfam" id="PF00135">
    <property type="entry name" value="COesterase"/>
    <property type="match status" value="1"/>
</dbReference>
<dbReference type="InterPro" id="IPR050654">
    <property type="entry name" value="AChE-related_enzymes"/>
</dbReference>
<dbReference type="EC" id="3.1.1.7" evidence="2"/>
<organism evidence="13 14">
    <name type="scientific">Orchesella dallaii</name>
    <dbReference type="NCBI Taxonomy" id="48710"/>
    <lineage>
        <taxon>Eukaryota</taxon>
        <taxon>Metazoa</taxon>
        <taxon>Ecdysozoa</taxon>
        <taxon>Arthropoda</taxon>
        <taxon>Hexapoda</taxon>
        <taxon>Collembola</taxon>
        <taxon>Entomobryomorpha</taxon>
        <taxon>Entomobryoidea</taxon>
        <taxon>Orchesellidae</taxon>
        <taxon>Orchesellinae</taxon>
        <taxon>Orchesella</taxon>
    </lineage>
</organism>
<proteinExistence type="inferred from homology"/>